<accession>A0A918SWH4</accession>
<organism evidence="2 3">
    <name type="scientific">Streptomyces termitum</name>
    <dbReference type="NCBI Taxonomy" id="67368"/>
    <lineage>
        <taxon>Bacteria</taxon>
        <taxon>Bacillati</taxon>
        <taxon>Actinomycetota</taxon>
        <taxon>Actinomycetes</taxon>
        <taxon>Kitasatosporales</taxon>
        <taxon>Streptomycetaceae</taxon>
        <taxon>Streptomyces</taxon>
    </lineage>
</organism>
<gene>
    <name evidence="2" type="ORF">GCM10010305_17880</name>
</gene>
<evidence type="ECO:0000256" key="1">
    <source>
        <dbReference type="SAM" id="MobiDB-lite"/>
    </source>
</evidence>
<evidence type="ECO:0000313" key="2">
    <source>
        <dbReference type="EMBL" id="GHA75599.1"/>
    </source>
</evidence>
<reference evidence="2" key="1">
    <citation type="journal article" date="2014" name="Int. J. Syst. Evol. Microbiol.">
        <title>Complete genome sequence of Corynebacterium casei LMG S-19264T (=DSM 44701T), isolated from a smear-ripened cheese.</title>
        <authorList>
            <consortium name="US DOE Joint Genome Institute (JGI-PGF)"/>
            <person name="Walter F."/>
            <person name="Albersmeier A."/>
            <person name="Kalinowski J."/>
            <person name="Ruckert C."/>
        </authorList>
    </citation>
    <scope>NUCLEOTIDE SEQUENCE</scope>
    <source>
        <strain evidence="2">JCM 4518</strain>
    </source>
</reference>
<evidence type="ECO:0000313" key="3">
    <source>
        <dbReference type="Proteomes" id="UP000644020"/>
    </source>
</evidence>
<protein>
    <submittedName>
        <fullName evidence="2">Uncharacterized protein</fullName>
    </submittedName>
</protein>
<keyword evidence="3" id="KW-1185">Reference proteome</keyword>
<sequence>MLREFGIPGTVAPVDPDNAAGRWKVYDTADPATRTDITADALAALAAAVRASGIHPGERGKGQGPTRGFIVPPTDD</sequence>
<dbReference type="AlphaFoldDB" id="A0A918SWH4"/>
<dbReference type="Proteomes" id="UP000644020">
    <property type="component" value="Unassembled WGS sequence"/>
</dbReference>
<proteinExistence type="predicted"/>
<reference evidence="2" key="2">
    <citation type="submission" date="2020-09" db="EMBL/GenBank/DDBJ databases">
        <authorList>
            <person name="Sun Q."/>
            <person name="Ohkuma M."/>
        </authorList>
    </citation>
    <scope>NUCLEOTIDE SEQUENCE</scope>
    <source>
        <strain evidence="2">JCM 4518</strain>
    </source>
</reference>
<comment type="caution">
    <text evidence="2">The sequence shown here is derived from an EMBL/GenBank/DDBJ whole genome shotgun (WGS) entry which is preliminary data.</text>
</comment>
<dbReference type="EMBL" id="BMUL01000004">
    <property type="protein sequence ID" value="GHA75599.1"/>
    <property type="molecule type" value="Genomic_DNA"/>
</dbReference>
<name>A0A918SWH4_9ACTN</name>
<feature type="region of interest" description="Disordered" evidence="1">
    <location>
        <begin position="54"/>
        <end position="76"/>
    </location>
</feature>